<dbReference type="PROSITE" id="PS51273">
    <property type="entry name" value="GATASE_TYPE_1"/>
    <property type="match status" value="1"/>
</dbReference>
<name>A0ABX5EFW4_9MICO</name>
<keyword evidence="3" id="KW-1185">Reference proteome</keyword>
<dbReference type="PANTHER" id="PTHR42695">
    <property type="entry name" value="GLUTAMINE AMIDOTRANSFERASE YLR126C-RELATED"/>
    <property type="match status" value="1"/>
</dbReference>
<protein>
    <submittedName>
        <fullName evidence="2">GMP synthase (Glutamine-hydrolysing)</fullName>
    </submittedName>
</protein>
<feature type="domain" description="Glutamine amidotransferase" evidence="1">
    <location>
        <begin position="51"/>
        <end position="204"/>
    </location>
</feature>
<reference evidence="2 3" key="1">
    <citation type="submission" date="2018-03" db="EMBL/GenBank/DDBJ databases">
        <title>Comparative analysis of microorganisms from saline springs in Andes Mountain Range, Colombia.</title>
        <authorList>
            <person name="Rubin E."/>
        </authorList>
    </citation>
    <scope>NUCLEOTIDE SEQUENCE [LARGE SCALE GENOMIC DNA]</scope>
    <source>
        <strain evidence="2 3">CG 23</strain>
    </source>
</reference>
<accession>A0ABX5EFW4</accession>
<dbReference type="EMBL" id="PVTX01000003">
    <property type="protein sequence ID" value="PRZ08139.1"/>
    <property type="molecule type" value="Genomic_DNA"/>
</dbReference>
<dbReference type="Gene3D" id="3.40.50.880">
    <property type="match status" value="1"/>
</dbReference>
<organism evidence="2 3">
    <name type="scientific">Isoptericola halotolerans</name>
    <dbReference type="NCBI Taxonomy" id="300560"/>
    <lineage>
        <taxon>Bacteria</taxon>
        <taxon>Bacillati</taxon>
        <taxon>Actinomycetota</taxon>
        <taxon>Actinomycetes</taxon>
        <taxon>Micrococcales</taxon>
        <taxon>Promicromonosporaceae</taxon>
        <taxon>Isoptericola</taxon>
    </lineage>
</organism>
<dbReference type="Proteomes" id="UP000239895">
    <property type="component" value="Unassembled WGS sequence"/>
</dbReference>
<gene>
    <name evidence="2" type="ORF">BCL65_10364</name>
</gene>
<dbReference type="CDD" id="cd01741">
    <property type="entry name" value="GATase1_1"/>
    <property type="match status" value="1"/>
</dbReference>
<dbReference type="Pfam" id="PF00117">
    <property type="entry name" value="GATase"/>
    <property type="match status" value="1"/>
</dbReference>
<dbReference type="InterPro" id="IPR017926">
    <property type="entry name" value="GATASE"/>
</dbReference>
<evidence type="ECO:0000313" key="2">
    <source>
        <dbReference type="EMBL" id="PRZ08139.1"/>
    </source>
</evidence>
<dbReference type="PANTHER" id="PTHR42695:SF5">
    <property type="entry name" value="GLUTAMINE AMIDOTRANSFERASE YLR126C-RELATED"/>
    <property type="match status" value="1"/>
</dbReference>
<comment type="caution">
    <text evidence="2">The sequence shown here is derived from an EMBL/GenBank/DDBJ whole genome shotgun (WGS) entry which is preliminary data.</text>
</comment>
<proteinExistence type="predicted"/>
<evidence type="ECO:0000259" key="1">
    <source>
        <dbReference type="Pfam" id="PF00117"/>
    </source>
</evidence>
<sequence length="263" mass="27359">MPDFTRSDHPQVTVLQHGSDVPLDRYARTFPGARVVRPFAGDPVPSLEECGDGLIVLGGQMHAYADDDAPWLPAVRSLLARAAVDGLPTLGICLGAQLLAVAGGGAVQVAAPPGREAGVVDVHWRAEALEDPVLAPLVRSAGATCSDDVETPGCVTPVVSMHSDAIIELPAGAQWLGWSDMYPYQAFRWGSALGVQFHPEASPSLAVRWALGEVDVDTAAVHAQVTAHDDGLARTGDLLAQAFLEQVRGAVDGPDEVALAAAG</sequence>
<dbReference type="RefSeq" id="WP_243400828.1">
    <property type="nucleotide sequence ID" value="NZ_PVTX01000003.1"/>
</dbReference>
<dbReference type="InterPro" id="IPR029062">
    <property type="entry name" value="Class_I_gatase-like"/>
</dbReference>
<dbReference type="SUPFAM" id="SSF52317">
    <property type="entry name" value="Class I glutamine amidotransferase-like"/>
    <property type="match status" value="1"/>
</dbReference>
<evidence type="ECO:0000313" key="3">
    <source>
        <dbReference type="Proteomes" id="UP000239895"/>
    </source>
</evidence>
<dbReference type="InterPro" id="IPR044992">
    <property type="entry name" value="ChyE-like"/>
</dbReference>